<dbReference type="InterPro" id="IPR001757">
    <property type="entry name" value="P_typ_ATPase"/>
</dbReference>
<feature type="transmembrane region" description="Helical" evidence="15">
    <location>
        <begin position="187"/>
        <end position="204"/>
    </location>
</feature>
<dbReference type="InterPro" id="IPR059000">
    <property type="entry name" value="ATPase_P-type_domA"/>
</dbReference>
<evidence type="ECO:0000256" key="7">
    <source>
        <dbReference type="ARBA" id="ARBA00022723"/>
    </source>
</evidence>
<dbReference type="InterPro" id="IPR027256">
    <property type="entry name" value="P-typ_ATPase_IB"/>
</dbReference>
<feature type="transmembrane region" description="Helical" evidence="15">
    <location>
        <begin position="455"/>
        <end position="478"/>
    </location>
</feature>
<evidence type="ECO:0000256" key="2">
    <source>
        <dbReference type="ARBA" id="ARBA00006024"/>
    </source>
</evidence>
<dbReference type="KEGG" id="mag:amb2911"/>
<dbReference type="SUPFAM" id="SSF56784">
    <property type="entry name" value="HAD-like"/>
    <property type="match status" value="1"/>
</dbReference>
<dbReference type="EMBL" id="AP007255">
    <property type="protein sequence ID" value="BAE51715.1"/>
    <property type="molecule type" value="Genomic_DNA"/>
</dbReference>
<dbReference type="CDD" id="cd02094">
    <property type="entry name" value="P-type_ATPase_Cu-like"/>
    <property type="match status" value="1"/>
</dbReference>
<dbReference type="Gene3D" id="3.30.70.100">
    <property type="match status" value="1"/>
</dbReference>
<evidence type="ECO:0000256" key="13">
    <source>
        <dbReference type="ARBA" id="ARBA00023065"/>
    </source>
</evidence>
<keyword evidence="4 15" id="KW-1003">Cell membrane</keyword>
<evidence type="ECO:0000256" key="12">
    <source>
        <dbReference type="ARBA" id="ARBA00022989"/>
    </source>
</evidence>
<keyword evidence="10" id="KW-0460">Magnesium</keyword>
<keyword evidence="7 15" id="KW-0479">Metal-binding</keyword>
<dbReference type="PROSITE" id="PS00154">
    <property type="entry name" value="ATPASE_E1_E2"/>
    <property type="match status" value="1"/>
</dbReference>
<dbReference type="Proteomes" id="UP000007058">
    <property type="component" value="Chromosome"/>
</dbReference>
<reference evidence="17 18" key="1">
    <citation type="journal article" date="2005" name="DNA Res.">
        <title>Complete genome sequence of the facultative anaerobic magnetotactic bacterium Magnetospirillum sp. strain AMB-1.</title>
        <authorList>
            <person name="Matsunaga T."/>
            <person name="Okamura Y."/>
            <person name="Fukuda Y."/>
            <person name="Wahyudi A.T."/>
            <person name="Murase Y."/>
            <person name="Takeyama H."/>
        </authorList>
    </citation>
    <scope>NUCLEOTIDE SEQUENCE [LARGE SCALE GENOMIC DNA]</scope>
    <source>
        <strain evidence="18">ATCC 700264 / AMB-1</strain>
    </source>
</reference>
<dbReference type="PRINTS" id="PR00119">
    <property type="entry name" value="CATATPASE"/>
</dbReference>
<evidence type="ECO:0000313" key="17">
    <source>
        <dbReference type="EMBL" id="BAE51715.1"/>
    </source>
</evidence>
<dbReference type="HOGENOM" id="CLU_001771_0_3_5"/>
<name>Q2W360_PARM1</name>
<evidence type="ECO:0000256" key="6">
    <source>
        <dbReference type="ARBA" id="ARBA00022692"/>
    </source>
</evidence>
<dbReference type="GO" id="GO:0016887">
    <property type="term" value="F:ATP hydrolysis activity"/>
    <property type="evidence" value="ECO:0007669"/>
    <property type="project" value="InterPro"/>
</dbReference>
<dbReference type="InterPro" id="IPR018303">
    <property type="entry name" value="ATPase_P-typ_P_site"/>
</dbReference>
<dbReference type="GO" id="GO:0060003">
    <property type="term" value="P:copper ion export"/>
    <property type="evidence" value="ECO:0007669"/>
    <property type="project" value="UniProtKB-ARBA"/>
</dbReference>
<keyword evidence="12 15" id="KW-1133">Transmembrane helix</keyword>
<keyword evidence="18" id="KW-1185">Reference proteome</keyword>
<dbReference type="OrthoDB" id="9760802at2"/>
<dbReference type="PROSITE" id="PS50846">
    <property type="entry name" value="HMA_2"/>
    <property type="match status" value="1"/>
</dbReference>
<evidence type="ECO:0000256" key="4">
    <source>
        <dbReference type="ARBA" id="ARBA00022475"/>
    </source>
</evidence>
<evidence type="ECO:0000259" key="16">
    <source>
        <dbReference type="PROSITE" id="PS50846"/>
    </source>
</evidence>
<keyword evidence="14 15" id="KW-0472">Membrane</keyword>
<dbReference type="PANTHER" id="PTHR43520:SF5">
    <property type="entry name" value="CATION-TRANSPORTING P-TYPE ATPASE-RELATED"/>
    <property type="match status" value="1"/>
</dbReference>
<accession>Q2W360</accession>
<dbReference type="FunFam" id="2.70.150.10:FF:000020">
    <property type="entry name" value="Copper-exporting P-type ATPase A"/>
    <property type="match status" value="1"/>
</dbReference>
<keyword evidence="8 15" id="KW-0547">Nucleotide-binding</keyword>
<dbReference type="NCBIfam" id="TIGR01512">
    <property type="entry name" value="ATPase-IB2_Cd"/>
    <property type="match status" value="1"/>
</dbReference>
<dbReference type="GO" id="GO:0005886">
    <property type="term" value="C:plasma membrane"/>
    <property type="evidence" value="ECO:0007669"/>
    <property type="project" value="UniProtKB-SubCell"/>
</dbReference>
<dbReference type="PRINTS" id="PR00943">
    <property type="entry name" value="CUATPASE"/>
</dbReference>
<evidence type="ECO:0000256" key="10">
    <source>
        <dbReference type="ARBA" id="ARBA00022842"/>
    </source>
</evidence>
<dbReference type="GO" id="GO:0005524">
    <property type="term" value="F:ATP binding"/>
    <property type="evidence" value="ECO:0007669"/>
    <property type="project" value="UniProtKB-UniRule"/>
</dbReference>
<dbReference type="PROSITE" id="PS01047">
    <property type="entry name" value="HMA_1"/>
    <property type="match status" value="1"/>
</dbReference>
<feature type="transmembrane region" description="Helical" evidence="15">
    <location>
        <begin position="422"/>
        <end position="443"/>
    </location>
</feature>
<sequence length="804" mass="84295">MEAIQVVHQLRRRVRVVVPALKGEAERLCLLEILLRKHAAIGEVRVVPALASLAVRFDPRRMPAENLLRLLDTVAGNVARAPRQKPPPPALGDDSQQAEVSVAVEGMTCASCAALIQMSLNRDPAIRSANVNYATATATVVGTLDRPALEARIGALGYEARPMDTLSQRRMIVERERRHVQDAKRRAVVACLLSLPVMVIGMAMPRSRFWHVVEFALTTPVVLGAGRPFFSRAAKLAKSRAANMDTLIALGSGAAYGHSVASLLAGRHHLYFEAAAGIVSFVLLGRWLEERAKGKAGDAIRRLLDLQPPTATLVRDEVEVVVPVDDLVVGDILVVRPGERVPVDGTVTGGRTTLDESMVTGESMPVVKGPGDGVIGGCINGAGSFRMRATAVGQDTVLAGIVRMVDHAQAAKLPVQRLADRVSSVFVPGVVAVAGVTFATWLAGGARVSTALGNAVSVLLIACPCALGLATPTAIMAATGQAARRGIYIRNGEALETASKLGVLVFDKTGTVTEGRPVVSHFSARPGFDPDQVLALVAAAEAGSEHHLGRSVVDYARSRGIEPSSAEEFMAEIGRGIRARVGRHVVQVGSAAFLAEEGVGVDQLPSLDGQTPVLAAIDGKFAALFAISDRPRPTSAAAIARLHEMGIRTIMVTGDVEAAARHIAAEVGIPEVVAQASPSRKQEIVAELRAAGEAVGMIGDGINDAPALAAADVGFAIGTGTDVAIEAAPVTLVNGDIAKVAEMIELSRKTMRIIRQNLVWAMGYNTIAIPGAALGELSPMVASSAMALSSVSVVTNSLRLQKDR</sequence>
<evidence type="ECO:0000256" key="9">
    <source>
        <dbReference type="ARBA" id="ARBA00022840"/>
    </source>
</evidence>
<dbReference type="InterPro" id="IPR023214">
    <property type="entry name" value="HAD_sf"/>
</dbReference>
<organism evidence="17 18">
    <name type="scientific">Paramagnetospirillum magneticum (strain ATCC 700264 / AMB-1)</name>
    <name type="common">Magnetospirillum magneticum</name>
    <dbReference type="NCBI Taxonomy" id="342108"/>
    <lineage>
        <taxon>Bacteria</taxon>
        <taxon>Pseudomonadati</taxon>
        <taxon>Pseudomonadota</taxon>
        <taxon>Alphaproteobacteria</taxon>
        <taxon>Rhodospirillales</taxon>
        <taxon>Magnetospirillaceae</taxon>
        <taxon>Paramagnetospirillum</taxon>
    </lineage>
</organism>
<dbReference type="STRING" id="342108.amb2911"/>
<dbReference type="Gene3D" id="2.70.150.10">
    <property type="entry name" value="Calcium-transporting ATPase, cytoplasmic transduction domain A"/>
    <property type="match status" value="1"/>
</dbReference>
<evidence type="ECO:0000256" key="1">
    <source>
        <dbReference type="ARBA" id="ARBA00004651"/>
    </source>
</evidence>
<comment type="similarity">
    <text evidence="2 15">Belongs to the cation transport ATPase (P-type) (TC 3.A.3) family. Type IB subfamily.</text>
</comment>
<dbReference type="GO" id="GO:0043682">
    <property type="term" value="F:P-type divalent copper transporter activity"/>
    <property type="evidence" value="ECO:0007669"/>
    <property type="project" value="TreeGrafter"/>
</dbReference>
<dbReference type="SUPFAM" id="SSF55008">
    <property type="entry name" value="HMA, heavy metal-associated domain"/>
    <property type="match status" value="1"/>
</dbReference>
<dbReference type="GO" id="GO:0055070">
    <property type="term" value="P:copper ion homeostasis"/>
    <property type="evidence" value="ECO:0007669"/>
    <property type="project" value="TreeGrafter"/>
</dbReference>
<dbReference type="NCBIfam" id="TIGR01494">
    <property type="entry name" value="ATPase_P-type"/>
    <property type="match status" value="1"/>
</dbReference>
<evidence type="ECO:0000256" key="14">
    <source>
        <dbReference type="ARBA" id="ARBA00023136"/>
    </source>
</evidence>
<dbReference type="InterPro" id="IPR008250">
    <property type="entry name" value="ATPase_P-typ_transduc_dom_A_sf"/>
</dbReference>
<evidence type="ECO:0000256" key="15">
    <source>
        <dbReference type="RuleBase" id="RU362081"/>
    </source>
</evidence>
<dbReference type="NCBIfam" id="TIGR01525">
    <property type="entry name" value="ATPase-IB_hvy"/>
    <property type="match status" value="1"/>
</dbReference>
<dbReference type="InterPro" id="IPR023298">
    <property type="entry name" value="ATPase_P-typ_TM_dom_sf"/>
</dbReference>
<dbReference type="SUPFAM" id="SSF81665">
    <property type="entry name" value="Calcium ATPase, transmembrane domain M"/>
    <property type="match status" value="1"/>
</dbReference>
<keyword evidence="11" id="KW-1278">Translocase</keyword>
<evidence type="ECO:0000256" key="8">
    <source>
        <dbReference type="ARBA" id="ARBA00022741"/>
    </source>
</evidence>
<feature type="transmembrane region" description="Helical" evidence="15">
    <location>
        <begin position="757"/>
        <end position="774"/>
    </location>
</feature>
<protein>
    <submittedName>
        <fullName evidence="17">Cation transport ATPase</fullName>
    </submittedName>
</protein>
<evidence type="ECO:0000256" key="11">
    <source>
        <dbReference type="ARBA" id="ARBA00022967"/>
    </source>
</evidence>
<feature type="domain" description="HMA" evidence="16">
    <location>
        <begin position="98"/>
        <end position="161"/>
    </location>
</feature>
<dbReference type="PANTHER" id="PTHR43520">
    <property type="entry name" value="ATP7, ISOFORM B"/>
    <property type="match status" value="1"/>
</dbReference>
<dbReference type="InterPro" id="IPR017969">
    <property type="entry name" value="Heavy-metal-associated_CS"/>
</dbReference>
<dbReference type="InterPro" id="IPR023299">
    <property type="entry name" value="ATPase_P-typ_cyto_dom_N"/>
</dbReference>
<keyword evidence="6 15" id="KW-0812">Transmembrane</keyword>
<keyword evidence="9 15" id="KW-0067">ATP-binding</keyword>
<keyword evidence="3" id="KW-0813">Transport</keyword>
<dbReference type="Gene3D" id="3.40.1110.10">
    <property type="entry name" value="Calcium-transporting ATPase, cytoplasmic domain N"/>
    <property type="match status" value="1"/>
</dbReference>
<dbReference type="AlphaFoldDB" id="Q2W360"/>
<feature type="transmembrane region" description="Helical" evidence="15">
    <location>
        <begin position="210"/>
        <end position="230"/>
    </location>
</feature>
<dbReference type="InterPro" id="IPR006121">
    <property type="entry name" value="HMA_dom"/>
</dbReference>
<dbReference type="CDD" id="cd00371">
    <property type="entry name" value="HMA"/>
    <property type="match status" value="1"/>
</dbReference>
<evidence type="ECO:0000256" key="5">
    <source>
        <dbReference type="ARBA" id="ARBA00022553"/>
    </source>
</evidence>
<evidence type="ECO:0000256" key="3">
    <source>
        <dbReference type="ARBA" id="ARBA00022448"/>
    </source>
</evidence>
<gene>
    <name evidence="17" type="ordered locus">amb2911</name>
</gene>
<comment type="subcellular location">
    <subcellularLocation>
        <location evidence="1">Cell membrane</location>
        <topology evidence="1">Multi-pass membrane protein</topology>
    </subcellularLocation>
</comment>
<dbReference type="InterPro" id="IPR036412">
    <property type="entry name" value="HAD-like_sf"/>
</dbReference>
<dbReference type="Gene3D" id="3.40.50.1000">
    <property type="entry name" value="HAD superfamily/HAD-like"/>
    <property type="match status" value="1"/>
</dbReference>
<proteinExistence type="inferred from homology"/>
<dbReference type="SUPFAM" id="SSF81653">
    <property type="entry name" value="Calcium ATPase, transduction domain A"/>
    <property type="match status" value="1"/>
</dbReference>
<dbReference type="GO" id="GO:0005507">
    <property type="term" value="F:copper ion binding"/>
    <property type="evidence" value="ECO:0007669"/>
    <property type="project" value="TreeGrafter"/>
</dbReference>
<dbReference type="Pfam" id="PF00702">
    <property type="entry name" value="Hydrolase"/>
    <property type="match status" value="1"/>
</dbReference>
<dbReference type="Pfam" id="PF00122">
    <property type="entry name" value="E1-E2_ATPase"/>
    <property type="match status" value="1"/>
</dbReference>
<dbReference type="Pfam" id="PF00403">
    <property type="entry name" value="HMA"/>
    <property type="match status" value="1"/>
</dbReference>
<evidence type="ECO:0000313" key="18">
    <source>
        <dbReference type="Proteomes" id="UP000007058"/>
    </source>
</evidence>
<dbReference type="NCBIfam" id="TIGR01511">
    <property type="entry name" value="ATPase-IB1_Cu"/>
    <property type="match status" value="1"/>
</dbReference>
<keyword evidence="5" id="KW-0597">Phosphoprotein</keyword>
<keyword evidence="13" id="KW-0406">Ion transport</keyword>
<dbReference type="InterPro" id="IPR036163">
    <property type="entry name" value="HMA_dom_sf"/>
</dbReference>